<dbReference type="GO" id="GO:0006281">
    <property type="term" value="P:DNA repair"/>
    <property type="evidence" value="ECO:0007669"/>
    <property type="project" value="UniProtKB-ARBA"/>
</dbReference>
<dbReference type="InterPro" id="IPR011604">
    <property type="entry name" value="PDDEXK-like_dom_sf"/>
</dbReference>
<organism evidence="2 3">
    <name type="scientific">Magallana gigas</name>
    <name type="common">Pacific oyster</name>
    <name type="synonym">Crassostrea gigas</name>
    <dbReference type="NCBI Taxonomy" id="29159"/>
    <lineage>
        <taxon>Eukaryota</taxon>
        <taxon>Metazoa</taxon>
        <taxon>Spiralia</taxon>
        <taxon>Lophotrochozoa</taxon>
        <taxon>Mollusca</taxon>
        <taxon>Bivalvia</taxon>
        <taxon>Autobranchia</taxon>
        <taxon>Pteriomorphia</taxon>
        <taxon>Ostreida</taxon>
        <taxon>Ostreoidea</taxon>
        <taxon>Ostreidae</taxon>
        <taxon>Magallana</taxon>
    </lineage>
</organism>
<dbReference type="AlphaFoldDB" id="A0A8W8HW50"/>
<keyword evidence="3" id="KW-1185">Reference proteome</keyword>
<evidence type="ECO:0000313" key="2">
    <source>
        <dbReference type="EnsemblMetazoa" id="G11240.5:cds"/>
    </source>
</evidence>
<evidence type="ECO:0000313" key="3">
    <source>
        <dbReference type="Proteomes" id="UP000005408"/>
    </source>
</evidence>
<reference evidence="2" key="1">
    <citation type="submission" date="2022-08" db="UniProtKB">
        <authorList>
            <consortium name="EnsemblMetazoa"/>
        </authorList>
    </citation>
    <scope>IDENTIFICATION</scope>
    <source>
        <strain evidence="2">05x7-T-G4-1.051#20</strain>
    </source>
</reference>
<dbReference type="InterPro" id="IPR051703">
    <property type="entry name" value="NF-kappa-B_Signaling_Reg"/>
</dbReference>
<dbReference type="EnsemblMetazoa" id="G11240.5">
    <property type="protein sequence ID" value="G11240.5:cds"/>
    <property type="gene ID" value="G11240"/>
</dbReference>
<dbReference type="PANTHER" id="PTHR46609">
    <property type="entry name" value="EXONUCLEASE, PHAGE-TYPE/RECB, C-TERMINAL DOMAIN-CONTAINING PROTEIN"/>
    <property type="match status" value="1"/>
</dbReference>
<name>A0A8W8HW50_MAGGI</name>
<dbReference type="PANTHER" id="PTHR46609:SF8">
    <property type="entry name" value="YQAJ VIRAL RECOMBINASE DOMAIN-CONTAINING PROTEIN"/>
    <property type="match status" value="1"/>
</dbReference>
<proteinExistence type="predicted"/>
<dbReference type="Gene3D" id="3.90.320.10">
    <property type="match status" value="1"/>
</dbReference>
<dbReference type="InterPro" id="IPR011335">
    <property type="entry name" value="Restrct_endonuc-II-like"/>
</dbReference>
<sequence length="384" mass="43976">MRKSEVAVQSEHVLKFVFDKEAQFIRGIVQSMRDRSYQVTISLGTNYTIEHSTCECVNGLDKCHHKASILLYGYKNVSKTDVRQSWIKHPKSAPPRQTQTMEDLFPAPDRFINYSAINRPVDDTDRDFLYQKLTQLGRFSELIVNEDQIQQIAALTVGQKDNCLWSAVRRNRLTASNFGCVLAAVKRNRYPVSLFKRLCQAYDLSKKDAIIWGVCNERVAIDKYRSFGDAVVEPTGIWLHHNGVLASSPGGIIRRAAAFGFHHQSPALTDIMQAYNIQPKILEVKCPYSAKDKTIAEAVETIADFCLEIQEFCGERTCKLKENHPYYDQVQGQLFVSNKLACDFVVWTPKDFVIVRIPQDIVWQSNISVLTDFYFHKFVPHLQQ</sequence>
<evidence type="ECO:0000259" key="1">
    <source>
        <dbReference type="Pfam" id="PF09588"/>
    </source>
</evidence>
<dbReference type="InterPro" id="IPR019080">
    <property type="entry name" value="YqaJ_viral_recombinase"/>
</dbReference>
<feature type="domain" description="YqaJ viral recombinase" evidence="1">
    <location>
        <begin position="165"/>
        <end position="338"/>
    </location>
</feature>
<protein>
    <recommendedName>
        <fullName evidence="1">YqaJ viral recombinase domain-containing protein</fullName>
    </recommendedName>
</protein>
<dbReference type="CDD" id="cd22343">
    <property type="entry name" value="PDDEXK_lambda_exonuclease-like"/>
    <property type="match status" value="1"/>
</dbReference>
<dbReference type="SUPFAM" id="SSF52980">
    <property type="entry name" value="Restriction endonuclease-like"/>
    <property type="match status" value="1"/>
</dbReference>
<dbReference type="Proteomes" id="UP000005408">
    <property type="component" value="Unassembled WGS sequence"/>
</dbReference>
<dbReference type="Pfam" id="PF09588">
    <property type="entry name" value="YqaJ"/>
    <property type="match status" value="1"/>
</dbReference>
<accession>A0A8W8HW50</accession>